<organism evidence="1 2">
    <name type="scientific">Kuraishia capsulata CBS 1993</name>
    <dbReference type="NCBI Taxonomy" id="1382522"/>
    <lineage>
        <taxon>Eukaryota</taxon>
        <taxon>Fungi</taxon>
        <taxon>Dikarya</taxon>
        <taxon>Ascomycota</taxon>
        <taxon>Saccharomycotina</taxon>
        <taxon>Pichiomycetes</taxon>
        <taxon>Pichiales</taxon>
        <taxon>Pichiaceae</taxon>
        <taxon>Kuraishia</taxon>
    </lineage>
</organism>
<dbReference type="AlphaFoldDB" id="W6MUQ1"/>
<evidence type="ECO:0000313" key="1">
    <source>
        <dbReference type="EMBL" id="CDK29472.1"/>
    </source>
</evidence>
<dbReference type="GO" id="GO:0031511">
    <property type="term" value="C:Mis6-Sim4 complex"/>
    <property type="evidence" value="ECO:0007669"/>
    <property type="project" value="InterPro"/>
</dbReference>
<protein>
    <submittedName>
        <fullName evidence="1">Uncharacterized protein</fullName>
    </submittedName>
</protein>
<name>W6MUQ1_9ASCO</name>
<dbReference type="Proteomes" id="UP000019384">
    <property type="component" value="Unassembled WGS sequence"/>
</dbReference>
<dbReference type="EMBL" id="HG793130">
    <property type="protein sequence ID" value="CDK29472.1"/>
    <property type="molecule type" value="Genomic_DNA"/>
</dbReference>
<dbReference type="HOGENOM" id="CLU_1001390_0_0_1"/>
<gene>
    <name evidence="1" type="ORF">KUCA_T00005460001</name>
</gene>
<evidence type="ECO:0000313" key="2">
    <source>
        <dbReference type="Proteomes" id="UP000019384"/>
    </source>
</evidence>
<proteinExistence type="predicted"/>
<dbReference type="OrthoDB" id="3987836at2759"/>
<dbReference type="RefSeq" id="XP_022461457.1">
    <property type="nucleotide sequence ID" value="XM_022600657.1"/>
</dbReference>
<sequence>MSDETYKSFKSFIELKAKHIRAPLVADERLIKVLQNQERYTDESASDLDNSIRQGKGLTQAQLKKILAKVNLETRSHLGRIFTRQAIHEIALQAVNTAKQAKMERLDKFLELNRILLPFDIPDLNSNSGSGSNIHGLLITQKEQLLELVNELPSSADFQLESVEEEDDDENQTSRRQSQLLEEYDDMLKKLRNKTSYLAMLEQKLKYYDGWHRSLERTLTTDPAASLQKNLVKSSNNVLVSELTRAKERLATIKLKLHDGEPKKLQISNLESIQGTGS</sequence>
<keyword evidence="2" id="KW-1185">Reference proteome</keyword>
<dbReference type="InterPro" id="IPR025207">
    <property type="entry name" value="Sim4_Fta4"/>
</dbReference>
<dbReference type="Pfam" id="PF13093">
    <property type="entry name" value="FTA4"/>
    <property type="match status" value="1"/>
</dbReference>
<reference evidence="1" key="2">
    <citation type="submission" date="2014-02" db="EMBL/GenBank/DDBJ databases">
        <title>Complete DNA sequence of /Kuraishia capsulata/ illustrates novel genomic features among budding yeasts (/Saccharomycotina/).</title>
        <authorList>
            <person name="Morales L."/>
            <person name="Noel B."/>
            <person name="Porcel B."/>
            <person name="Marcet-Houben M."/>
            <person name="Hullo M-F."/>
            <person name="Sacerdot C."/>
            <person name="Tekaia F."/>
            <person name="Leh-Louis V."/>
            <person name="Despons L."/>
            <person name="Khanna V."/>
            <person name="Aury J-M."/>
            <person name="Barbe V."/>
            <person name="Couloux A."/>
            <person name="Labadie K."/>
            <person name="Pelletier E."/>
            <person name="Souciet J-L."/>
            <person name="Boekhout T."/>
            <person name="Gabaldon T."/>
            <person name="Wincker P."/>
            <person name="Dujon B."/>
        </authorList>
    </citation>
    <scope>NUCLEOTIDE SEQUENCE</scope>
    <source>
        <strain evidence="1">CBS 1993</strain>
    </source>
</reference>
<accession>W6MUQ1</accession>
<dbReference type="GeneID" id="34522845"/>
<reference evidence="1" key="1">
    <citation type="submission" date="2013-12" db="EMBL/GenBank/DDBJ databases">
        <authorList>
            <person name="Genoscope - CEA"/>
        </authorList>
    </citation>
    <scope>NUCLEOTIDE SEQUENCE</scope>
    <source>
        <strain evidence="1">CBS 1993</strain>
    </source>
</reference>